<reference evidence="2 3" key="1">
    <citation type="journal article" date="2011" name="Front. Microbiol.">
        <title>Two Strains of Crocosphaera watsonii with Highly Conserved Genomes are Distinguished by Strain-Specific Features.</title>
        <authorList>
            <person name="Bench S.R."/>
            <person name="Ilikchyan I.N."/>
            <person name="Tripp H.J."/>
            <person name="Zehr J.P."/>
        </authorList>
    </citation>
    <scope>NUCLEOTIDE SEQUENCE [LARGE SCALE GENOMIC DNA]</scope>
    <source>
        <strain evidence="2 3">WH 0003</strain>
    </source>
</reference>
<evidence type="ECO:0000313" key="2">
    <source>
        <dbReference type="EMBL" id="EHJ12625.1"/>
    </source>
</evidence>
<evidence type="ECO:0000256" key="1">
    <source>
        <dbReference type="SAM" id="MobiDB-lite"/>
    </source>
</evidence>
<dbReference type="AlphaFoldDB" id="G5J5B2"/>
<feature type="region of interest" description="Disordered" evidence="1">
    <location>
        <begin position="1"/>
        <end position="24"/>
    </location>
</feature>
<proteinExistence type="predicted"/>
<gene>
    <name evidence="2" type="ORF">CWATWH0003_2674t1</name>
</gene>
<dbReference type="EMBL" id="AESD01000395">
    <property type="protein sequence ID" value="EHJ12625.1"/>
    <property type="molecule type" value="Genomic_DNA"/>
</dbReference>
<accession>G5J5B2</accession>
<protein>
    <submittedName>
        <fullName evidence="2">Uncharacterized protein</fullName>
    </submittedName>
</protein>
<evidence type="ECO:0000313" key="3">
    <source>
        <dbReference type="Proteomes" id="UP000003477"/>
    </source>
</evidence>
<organism evidence="2 3">
    <name type="scientific">Crocosphaera watsonii WH 0003</name>
    <dbReference type="NCBI Taxonomy" id="423471"/>
    <lineage>
        <taxon>Bacteria</taxon>
        <taxon>Bacillati</taxon>
        <taxon>Cyanobacteriota</taxon>
        <taxon>Cyanophyceae</taxon>
        <taxon>Oscillatoriophycideae</taxon>
        <taxon>Chroococcales</taxon>
        <taxon>Aphanothecaceae</taxon>
        <taxon>Crocosphaera</taxon>
    </lineage>
</organism>
<feature type="non-terminal residue" evidence="2">
    <location>
        <position position="161"/>
    </location>
</feature>
<feature type="compositionally biased region" description="Basic and acidic residues" evidence="1">
    <location>
        <begin position="1"/>
        <end position="18"/>
    </location>
</feature>
<name>G5J5B2_CROWT</name>
<sequence length="161" mass="18617">MTKQPFDEASAKQPKQESQDTIVPKIVEFEPLTEDEEKEKLRLERKVERSFYEAGIALKLLRDGRYYRNTHPSFESYCQDRFGYRNRRHPYRLIEAAVTIENLLENCDQFGHISSPIIPVNESQARPLTSLDDPSQQVKAWTQAIEKAGGKVPPARIVKEV</sequence>
<dbReference type="Proteomes" id="UP000003477">
    <property type="component" value="Unassembled WGS sequence"/>
</dbReference>
<comment type="caution">
    <text evidence="2">The sequence shown here is derived from an EMBL/GenBank/DDBJ whole genome shotgun (WGS) entry which is preliminary data.</text>
</comment>